<sequence length="102" mass="11637">MDFMREFGICLIFKSFSLDLFDSVQIPISTCLSTSVIHAIRGTEHLSQQQISEFVIELYREISPEDKIGRGNLYTHTIDTANSPPIRARVYPLSPYMLQALN</sequence>
<evidence type="ECO:0000313" key="1">
    <source>
        <dbReference type="EMBL" id="KAL3290388.1"/>
    </source>
</evidence>
<keyword evidence="2" id="KW-1185">Reference proteome</keyword>
<accession>A0ABD2PHR6</accession>
<name>A0ABD2PHR6_9CUCU</name>
<dbReference type="EMBL" id="JABFTP020000186">
    <property type="protein sequence ID" value="KAL3290388.1"/>
    <property type="molecule type" value="Genomic_DNA"/>
</dbReference>
<protein>
    <submittedName>
        <fullName evidence="1">Uncharacterized protein</fullName>
    </submittedName>
</protein>
<reference evidence="1 2" key="1">
    <citation type="journal article" date="2021" name="BMC Biol.">
        <title>Horizontally acquired antibacterial genes associated with adaptive radiation of ladybird beetles.</title>
        <authorList>
            <person name="Li H.S."/>
            <person name="Tang X.F."/>
            <person name="Huang Y.H."/>
            <person name="Xu Z.Y."/>
            <person name="Chen M.L."/>
            <person name="Du X.Y."/>
            <person name="Qiu B.Y."/>
            <person name="Chen P.T."/>
            <person name="Zhang W."/>
            <person name="Slipinski A."/>
            <person name="Escalona H.E."/>
            <person name="Waterhouse R.M."/>
            <person name="Zwick A."/>
            <person name="Pang H."/>
        </authorList>
    </citation>
    <scope>NUCLEOTIDE SEQUENCE [LARGE SCALE GENOMIC DNA]</scope>
    <source>
        <strain evidence="1">SYSU2018</strain>
    </source>
</reference>
<gene>
    <name evidence="1" type="ORF">HHI36_023729</name>
</gene>
<proteinExistence type="predicted"/>
<dbReference type="Proteomes" id="UP001516400">
    <property type="component" value="Unassembled WGS sequence"/>
</dbReference>
<comment type="caution">
    <text evidence="1">The sequence shown here is derived from an EMBL/GenBank/DDBJ whole genome shotgun (WGS) entry which is preliminary data.</text>
</comment>
<dbReference type="AlphaFoldDB" id="A0ABD2PHR6"/>
<evidence type="ECO:0000313" key="2">
    <source>
        <dbReference type="Proteomes" id="UP001516400"/>
    </source>
</evidence>
<organism evidence="1 2">
    <name type="scientific">Cryptolaemus montrouzieri</name>
    <dbReference type="NCBI Taxonomy" id="559131"/>
    <lineage>
        <taxon>Eukaryota</taxon>
        <taxon>Metazoa</taxon>
        <taxon>Ecdysozoa</taxon>
        <taxon>Arthropoda</taxon>
        <taxon>Hexapoda</taxon>
        <taxon>Insecta</taxon>
        <taxon>Pterygota</taxon>
        <taxon>Neoptera</taxon>
        <taxon>Endopterygota</taxon>
        <taxon>Coleoptera</taxon>
        <taxon>Polyphaga</taxon>
        <taxon>Cucujiformia</taxon>
        <taxon>Coccinelloidea</taxon>
        <taxon>Coccinellidae</taxon>
        <taxon>Scymninae</taxon>
        <taxon>Scymnini</taxon>
        <taxon>Cryptolaemus</taxon>
    </lineage>
</organism>